<evidence type="ECO:0000256" key="3">
    <source>
        <dbReference type="ARBA" id="ARBA00022729"/>
    </source>
</evidence>
<keyword evidence="3 4" id="KW-0732">Signal</keyword>
<dbReference type="GO" id="GO:0030246">
    <property type="term" value="F:carbohydrate binding"/>
    <property type="evidence" value="ECO:0007669"/>
    <property type="project" value="InterPro"/>
</dbReference>
<keyword evidence="2" id="KW-0964">Secreted</keyword>
<name>A0A0L0FZB0_9EUKA</name>
<reference evidence="5 6" key="1">
    <citation type="submission" date="2011-02" db="EMBL/GenBank/DDBJ databases">
        <title>The Genome Sequence of Sphaeroforma arctica JP610.</title>
        <authorList>
            <consortium name="The Broad Institute Genome Sequencing Platform"/>
            <person name="Russ C."/>
            <person name="Cuomo C."/>
            <person name="Young S.K."/>
            <person name="Zeng Q."/>
            <person name="Gargeya S."/>
            <person name="Alvarado L."/>
            <person name="Berlin A."/>
            <person name="Chapman S.B."/>
            <person name="Chen Z."/>
            <person name="Freedman E."/>
            <person name="Gellesch M."/>
            <person name="Goldberg J."/>
            <person name="Griggs A."/>
            <person name="Gujja S."/>
            <person name="Heilman E."/>
            <person name="Heiman D."/>
            <person name="Howarth C."/>
            <person name="Mehta T."/>
            <person name="Neiman D."/>
            <person name="Pearson M."/>
            <person name="Roberts A."/>
            <person name="Saif S."/>
            <person name="Shea T."/>
            <person name="Shenoy N."/>
            <person name="Sisk P."/>
            <person name="Stolte C."/>
            <person name="Sykes S."/>
            <person name="White J."/>
            <person name="Yandava C."/>
            <person name="Burger G."/>
            <person name="Gray M.W."/>
            <person name="Holland P.W.H."/>
            <person name="King N."/>
            <person name="Lang F.B.F."/>
            <person name="Roger A.J."/>
            <person name="Ruiz-Trillo I."/>
            <person name="Haas B."/>
            <person name="Nusbaum C."/>
            <person name="Birren B."/>
        </authorList>
    </citation>
    <scope>NUCLEOTIDE SEQUENCE [LARGE SCALE GENOMIC DNA]</scope>
    <source>
        <strain evidence="5 6">JP610</strain>
    </source>
</reference>
<feature type="chain" id="PRO_5005538995" description="SD-repeat containing protein B domain-containing protein" evidence="4">
    <location>
        <begin position="30"/>
        <end position="1657"/>
    </location>
</feature>
<proteinExistence type="inferred from homology"/>
<evidence type="ECO:0000313" key="6">
    <source>
        <dbReference type="Proteomes" id="UP000054560"/>
    </source>
</evidence>
<dbReference type="SUPFAM" id="SSF49478">
    <property type="entry name" value="Cna protein B-type domain"/>
    <property type="match status" value="3"/>
</dbReference>
<feature type="signal peptide" evidence="4">
    <location>
        <begin position="1"/>
        <end position="29"/>
    </location>
</feature>
<sequence length="1657" mass="178843">MGMTGTRQGQAYMWRCVLLFTLVVAYVSGASQTINPSTSLHTVLKDWISGDELTLESGVYLVSSPIELTANISIRAAPGAAVGIHKSGDPTIFYVSNPNVKAQFSNLRFKGDGSSECALKEPLALDVDSNVDITKPEIGDNDLIFEADFGIWHNHRWLEDFEYGECTLSNDYKSSGIQAINKYRFSLQANCHGQLKYWFDFTKMENCGIMGTLKPTAVAYDGVMKAHFREDLYYQNALELLMVPLNRHSTAQTSLCVVVSRVEKICLAVTVNQPRVVSLGNICGRTHLDDGVTPVTDMLIELESVGTDTLVMLEVEVDETNGTYCFKNLKEGVTYVITATDPTTGEISKQNLTIIMDYDSPTGGPQDGIATVPNLSGNVTNVDFVYTKDTDDIIVPPCADVQGSVKQLLPGHVEENLKVFPMVPVKIVDVNGTTVGETTTDEIGQYSFGCVEFGDYQIIVPEVAVNASDVTLDLVTEPVSDGEDIDGIYSFTLDSSTMADPIEPFVFAPLSSISGTVMTEDGEKLFGVVVSVYDSNNQTVVSIYTKEDGTYSVGDLPDGDYKVIVQTNDGVVIEYDIVGEDLLEATITDRVPVSGIDFVFKLPGSISGHTLEKIGNVTIPGTLIRLEGITDPSFTKQTSTDENAYYEFTGLPKGQYRVIAPTTINSVGDLVTFPADEFADPNGSDVPEESTHEIKVGHLNITDVDFLYKGPGSISGYTLTEEGDIPIPGLNCTLTSTSDPSIPAQVQTTNIDGFYQFSGLEDDIYKVTCPKEAETVGPISSGPSDNNGEKYDHVAAIDDNTRNVTDVTFKYLPYGSIKGSITNGILEPGSDGINNVVCILTKEGDASFELQVSSNPKNGVDGLFEVDGLVFGTYSLTCPEEIEEEGLDVSEGPNDIPIEDGNVFETTFVIGPDTPTRDDLDFVYLPPGTIAGGTYEEGSDRVPIPDVTVKLVFLDGSEPDREYITNSSGKYIFVDLPTGEYKVVAVETVGSVGPIVDGPVKGPLDNGETDIFVSVQAITEEVRAVTKVDFIYARPGSISGTISEDLPGDQFVAIPGVVCVLTGPELDGPLGAVTDTSGFFEFLNIGDGTYNLTCPTTALFTDGDNGTISQGPDGPNDELFEVTTITIGPDNRAVVNQDSEYLRLGVITGITQEEFTKAPIAGVTCTLRGADASEETYVTGADGRFEFKDLTYQQYMVSCPTVVSYLDKNHTISQGPDETVRDDDVLESTVTEIDAENRVVGDLIFEYLPLGTVSGKTFDTSDNSAIPGADCVLKGTDPDNLAYTRGMTTDSDGEYEFLDVPYGNYTVTCPTTVSNDREISFGPDDDEEPLNGTPVEISPESPISHNNDFGYTVPPTSTISGTTKTDSGAPLDNVYVELYNEEGDLLQTKVTGANGSPSGSFIFTNLPDGNYTVVVREKEFGVEEYELVEGYTVSLPAVIEDSVPVNDRDFVFTLPGKLSGHTLEKVSRVAILDLLVRLVGITDPSFERTTRTLDDTGFYEFTNLPRGEYKVIAPTTAPLTEIPGLGNMGTLVEYPLDGGLDEESEHAITADVPEIINIDYLYKQLGAISGSTVERADDTPIPGQECSLEKLMSDGSVDATFTKVTQFTDVDTGEYKFTSLADGRYTVTCPTVAESPDFSGPINSGVLCFQFEVGWFY</sequence>
<dbReference type="Proteomes" id="UP000054560">
    <property type="component" value="Unassembled WGS sequence"/>
</dbReference>
<dbReference type="InterPro" id="IPR013783">
    <property type="entry name" value="Ig-like_fold"/>
</dbReference>
<dbReference type="SUPFAM" id="SSF117074">
    <property type="entry name" value="Hypothetical protein PA1324"/>
    <property type="match status" value="5"/>
</dbReference>
<keyword evidence="6" id="KW-1185">Reference proteome</keyword>
<dbReference type="GeneID" id="25906052"/>
<dbReference type="PANTHER" id="PTHR36108:SF13">
    <property type="entry name" value="COLOSSIN-B-RELATED"/>
    <property type="match status" value="1"/>
</dbReference>
<dbReference type="SUPFAM" id="SSF49452">
    <property type="entry name" value="Starch-binding domain-like"/>
    <property type="match status" value="1"/>
</dbReference>
<dbReference type="RefSeq" id="XP_014156069.1">
    <property type="nucleotide sequence ID" value="XM_014300594.1"/>
</dbReference>
<evidence type="ECO:0000256" key="1">
    <source>
        <dbReference type="ARBA" id="ARBA00007257"/>
    </source>
</evidence>
<gene>
    <name evidence="5" type="ORF">SARC_05548</name>
</gene>
<organism evidence="5 6">
    <name type="scientific">Sphaeroforma arctica JP610</name>
    <dbReference type="NCBI Taxonomy" id="667725"/>
    <lineage>
        <taxon>Eukaryota</taxon>
        <taxon>Ichthyosporea</taxon>
        <taxon>Ichthyophonida</taxon>
        <taxon>Sphaeroforma</taxon>
    </lineage>
</organism>
<comment type="similarity">
    <text evidence="1">Belongs to the serine-aspartate repeat-containing protein (SDr) family.</text>
</comment>
<dbReference type="InterPro" id="IPR011050">
    <property type="entry name" value="Pectin_lyase_fold/virulence"/>
</dbReference>
<dbReference type="PANTHER" id="PTHR36108">
    <property type="entry name" value="COLOSSIN-B-RELATED"/>
    <property type="match status" value="1"/>
</dbReference>
<dbReference type="Gene3D" id="2.60.40.10">
    <property type="entry name" value="Immunoglobulins"/>
    <property type="match status" value="6"/>
</dbReference>
<dbReference type="OrthoDB" id="21134at2759"/>
<evidence type="ECO:0000256" key="4">
    <source>
        <dbReference type="SAM" id="SignalP"/>
    </source>
</evidence>
<evidence type="ECO:0000313" key="5">
    <source>
        <dbReference type="EMBL" id="KNC82167.1"/>
    </source>
</evidence>
<evidence type="ECO:0000256" key="2">
    <source>
        <dbReference type="ARBA" id="ARBA00022525"/>
    </source>
</evidence>
<dbReference type="InterPro" id="IPR013784">
    <property type="entry name" value="Carb-bd-like_fold"/>
</dbReference>
<dbReference type="EMBL" id="KQ241953">
    <property type="protein sequence ID" value="KNC82167.1"/>
    <property type="molecule type" value="Genomic_DNA"/>
</dbReference>
<dbReference type="SUPFAM" id="SSF51126">
    <property type="entry name" value="Pectin lyase-like"/>
    <property type="match status" value="1"/>
</dbReference>
<accession>A0A0L0FZB0</accession>
<protein>
    <recommendedName>
        <fullName evidence="7">SD-repeat containing protein B domain-containing protein</fullName>
    </recommendedName>
</protein>
<dbReference type="Pfam" id="PF13620">
    <property type="entry name" value="CarboxypepD_reg"/>
    <property type="match status" value="2"/>
</dbReference>
<evidence type="ECO:0008006" key="7">
    <source>
        <dbReference type="Google" id="ProtNLM"/>
    </source>
</evidence>
<dbReference type="eggNOG" id="ENOG502SA7E">
    <property type="taxonomic scope" value="Eukaryota"/>
</dbReference>